<organism evidence="13 14">
    <name type="scientific">Clostridium malenominatum</name>
    <dbReference type="NCBI Taxonomy" id="1539"/>
    <lineage>
        <taxon>Bacteria</taxon>
        <taxon>Bacillati</taxon>
        <taxon>Bacillota</taxon>
        <taxon>Clostridia</taxon>
        <taxon>Eubacteriales</taxon>
        <taxon>Clostridiaceae</taxon>
        <taxon>Clostridium</taxon>
    </lineage>
</organism>
<keyword evidence="4 11" id="KW-0808">Transferase</keyword>
<dbReference type="InterPro" id="IPR043519">
    <property type="entry name" value="NT_sf"/>
</dbReference>
<dbReference type="Pfam" id="PF01743">
    <property type="entry name" value="PolyA_pol"/>
    <property type="match status" value="1"/>
</dbReference>
<evidence type="ECO:0000256" key="3">
    <source>
        <dbReference type="ARBA" id="ARBA00022555"/>
    </source>
</evidence>
<protein>
    <submittedName>
        <fullName evidence="13">CCA tRNA nucleotidyltransferase</fullName>
    </submittedName>
</protein>
<evidence type="ECO:0000256" key="8">
    <source>
        <dbReference type="ARBA" id="ARBA00022741"/>
    </source>
</evidence>
<keyword evidence="10 11" id="KW-0694">RNA-binding</keyword>
<evidence type="ECO:0000256" key="5">
    <source>
        <dbReference type="ARBA" id="ARBA00022694"/>
    </source>
</evidence>
<keyword evidence="8" id="KW-0547">Nucleotide-binding</keyword>
<sequence>MIIENLDNNKLFIVYLLINILKEKNIRGYLVGGAVRDLILGEKVRDIDIGLEEDPKIIIPYIENHLISFTYHEKFNTSTLHFKNGESIDLIRCRKEKYLNNGGLPIVQPSNIRDDLFRRDFTINAMAIDLLNGEIIDYHFGKEDLVNKRLKKIHENSYLEDPTRIFRAVKYAMRYGLEISDEDEIIQCIQNGAIDTLSVDRIVKEILMILEEDTWTEALCYLNELNIFKVNKEVLGKPNTLESYDNILLRILNLFYSLEREEDKSILINNSIIPKEIKKGMGRYLYEKDIVEKLQLQNNNYNIYNILEKSTYIERVILLWNKKLKYKIINFEKNLNNSKILDENFIKSIKGKSGREINEIVKNIKKASLCTGIKGGNLKWL</sequence>
<keyword evidence="14" id="KW-1185">Reference proteome</keyword>
<keyword evidence="6" id="KW-0548">Nucleotidyltransferase</keyword>
<dbReference type="PANTHER" id="PTHR47788">
    <property type="entry name" value="POLYA POLYMERASE"/>
    <property type="match status" value="1"/>
</dbReference>
<dbReference type="SUPFAM" id="SSF81891">
    <property type="entry name" value="Poly A polymerase C-terminal region-like"/>
    <property type="match status" value="1"/>
</dbReference>
<evidence type="ECO:0000256" key="11">
    <source>
        <dbReference type="RuleBase" id="RU003953"/>
    </source>
</evidence>
<evidence type="ECO:0000256" key="2">
    <source>
        <dbReference type="ARBA" id="ARBA00007265"/>
    </source>
</evidence>
<dbReference type="Gene3D" id="3.30.460.10">
    <property type="entry name" value="Beta Polymerase, domain 2"/>
    <property type="match status" value="1"/>
</dbReference>
<evidence type="ECO:0000256" key="7">
    <source>
        <dbReference type="ARBA" id="ARBA00022723"/>
    </source>
</evidence>
<evidence type="ECO:0000256" key="9">
    <source>
        <dbReference type="ARBA" id="ARBA00022842"/>
    </source>
</evidence>
<evidence type="ECO:0000256" key="10">
    <source>
        <dbReference type="ARBA" id="ARBA00022884"/>
    </source>
</evidence>
<dbReference type="EMBL" id="BAAACF010000001">
    <property type="protein sequence ID" value="GAA0723564.1"/>
    <property type="molecule type" value="Genomic_DNA"/>
</dbReference>
<proteinExistence type="inferred from homology"/>
<comment type="caution">
    <text evidence="13">The sequence shown here is derived from an EMBL/GenBank/DDBJ whole genome shotgun (WGS) entry which is preliminary data.</text>
</comment>
<dbReference type="SUPFAM" id="SSF81301">
    <property type="entry name" value="Nucleotidyltransferase"/>
    <property type="match status" value="1"/>
</dbReference>
<name>A0ABN1IXR6_9CLOT</name>
<comment type="similarity">
    <text evidence="2 11">Belongs to the tRNA nucleotidyltransferase/poly(A) polymerase family.</text>
</comment>
<accession>A0ABN1IXR6</accession>
<comment type="cofactor">
    <cofactor evidence="1">
        <name>Mg(2+)</name>
        <dbReference type="ChEBI" id="CHEBI:18420"/>
    </cofactor>
</comment>
<keyword evidence="7" id="KW-0479">Metal-binding</keyword>
<dbReference type="InterPro" id="IPR052390">
    <property type="entry name" value="tRNA_nt/polyA_polymerase"/>
</dbReference>
<keyword evidence="5" id="KW-0819">tRNA processing</keyword>
<evidence type="ECO:0000256" key="1">
    <source>
        <dbReference type="ARBA" id="ARBA00001946"/>
    </source>
</evidence>
<keyword evidence="9" id="KW-0460">Magnesium</keyword>
<dbReference type="CDD" id="cd05398">
    <property type="entry name" value="NT_ClassII-CCAase"/>
    <property type="match status" value="1"/>
</dbReference>
<dbReference type="InterPro" id="IPR002646">
    <property type="entry name" value="PolA_pol_head_dom"/>
</dbReference>
<dbReference type="Gene3D" id="1.10.3090.10">
    <property type="entry name" value="cca-adding enzyme, domain 2"/>
    <property type="match status" value="1"/>
</dbReference>
<evidence type="ECO:0000256" key="4">
    <source>
        <dbReference type="ARBA" id="ARBA00022679"/>
    </source>
</evidence>
<dbReference type="PANTHER" id="PTHR47788:SF1">
    <property type="entry name" value="A-ADDING TRNA NUCLEOTIDYLTRANSFERASE"/>
    <property type="match status" value="1"/>
</dbReference>
<evidence type="ECO:0000256" key="6">
    <source>
        <dbReference type="ARBA" id="ARBA00022695"/>
    </source>
</evidence>
<feature type="domain" description="Poly A polymerase head" evidence="12">
    <location>
        <begin position="29"/>
        <end position="150"/>
    </location>
</feature>
<dbReference type="Proteomes" id="UP001500339">
    <property type="component" value="Unassembled WGS sequence"/>
</dbReference>
<evidence type="ECO:0000259" key="12">
    <source>
        <dbReference type="Pfam" id="PF01743"/>
    </source>
</evidence>
<gene>
    <name evidence="13" type="ORF">GCM10008905_16340</name>
</gene>
<keyword evidence="3" id="KW-0820">tRNA-binding</keyword>
<evidence type="ECO:0000313" key="14">
    <source>
        <dbReference type="Proteomes" id="UP001500339"/>
    </source>
</evidence>
<evidence type="ECO:0000313" key="13">
    <source>
        <dbReference type="EMBL" id="GAA0723564.1"/>
    </source>
</evidence>
<reference evidence="13 14" key="1">
    <citation type="journal article" date="2019" name="Int. J. Syst. Evol. Microbiol.">
        <title>The Global Catalogue of Microorganisms (GCM) 10K type strain sequencing project: providing services to taxonomists for standard genome sequencing and annotation.</title>
        <authorList>
            <consortium name="The Broad Institute Genomics Platform"/>
            <consortium name="The Broad Institute Genome Sequencing Center for Infectious Disease"/>
            <person name="Wu L."/>
            <person name="Ma J."/>
        </authorList>
    </citation>
    <scope>NUCLEOTIDE SEQUENCE [LARGE SCALE GENOMIC DNA]</scope>
    <source>
        <strain evidence="13 14">JCM 1405</strain>
    </source>
</reference>